<proteinExistence type="predicted"/>
<dbReference type="GO" id="GO:0016791">
    <property type="term" value="F:phosphatase activity"/>
    <property type="evidence" value="ECO:0007669"/>
    <property type="project" value="TreeGrafter"/>
</dbReference>
<name>A0A1M5UCD9_9RHOB</name>
<protein>
    <submittedName>
        <fullName evidence="4">Sigma-B regulation protein RsbU (Phosphoserine phosphatase)</fullName>
    </submittedName>
</protein>
<dbReference type="InterPro" id="IPR011006">
    <property type="entry name" value="CheY-like_superfamily"/>
</dbReference>
<dbReference type="STRING" id="996342.SAMN05443551_2576"/>
<dbReference type="Pfam" id="PF00072">
    <property type="entry name" value="Response_reg"/>
    <property type="match status" value="1"/>
</dbReference>
<dbReference type="Proteomes" id="UP000184221">
    <property type="component" value="Unassembled WGS sequence"/>
</dbReference>
<sequence>MGMYENAESAFPTVQSDCLRRVLVVDDSRAQRRILTLMLKRWGFEVAEAEDAVSALHLCAEFVPDLVISDWMMPGMTGVEFCRAFRDISRDSYGYFILLTSKTDKAAVASGLESGADDFLSKPVNADELRARINAGARLLAMQREVMNKNALIAETLAELQKVHASINKDLQQARILQQSLMPTRSAKFGKSRVSVLLHSCGQVGGDLAGMFGTESGDFGLFSLDVSGHGITSAMMTARVSGYLSSKHPDENLALCRDGSGYRFLPPKTVASRLNDRMVDQPGVTEYLTMAYMQVSASGQARFVQAGHPAPLLLRADGTASFVGDGGLPVGLIAGATYEEHDLKLNAGDRVLLYSDGFTEAILPDGSMLNEEGLMTLALSVADDATGPDFLDALYDALKTKTAFAGELEDDVSAAFLEYGGP</sequence>
<gene>
    <name evidence="4" type="ORF">SAMN05443551_2576</name>
</gene>
<dbReference type="SMART" id="SM00448">
    <property type="entry name" value="REC"/>
    <property type="match status" value="1"/>
</dbReference>
<dbReference type="EMBL" id="FQXC01000003">
    <property type="protein sequence ID" value="SHH60600.1"/>
    <property type="molecule type" value="Genomic_DNA"/>
</dbReference>
<organism evidence="4 5">
    <name type="scientific">Marivita hallyeonensis</name>
    <dbReference type="NCBI Taxonomy" id="996342"/>
    <lineage>
        <taxon>Bacteria</taxon>
        <taxon>Pseudomonadati</taxon>
        <taxon>Pseudomonadota</taxon>
        <taxon>Alphaproteobacteria</taxon>
        <taxon>Rhodobacterales</taxon>
        <taxon>Roseobacteraceae</taxon>
        <taxon>Marivita</taxon>
    </lineage>
</organism>
<dbReference type="Pfam" id="PF07228">
    <property type="entry name" value="SpoIIE"/>
    <property type="match status" value="1"/>
</dbReference>
<evidence type="ECO:0000256" key="1">
    <source>
        <dbReference type="ARBA" id="ARBA00022801"/>
    </source>
</evidence>
<dbReference type="GO" id="GO:0000160">
    <property type="term" value="P:phosphorelay signal transduction system"/>
    <property type="evidence" value="ECO:0007669"/>
    <property type="project" value="InterPro"/>
</dbReference>
<accession>A0A1M5UCD9</accession>
<evidence type="ECO:0000313" key="4">
    <source>
        <dbReference type="EMBL" id="SHH60600.1"/>
    </source>
</evidence>
<keyword evidence="2" id="KW-0597">Phosphoprotein</keyword>
<evidence type="ECO:0000259" key="3">
    <source>
        <dbReference type="PROSITE" id="PS50110"/>
    </source>
</evidence>
<feature type="modified residue" description="4-aspartylphosphate" evidence="2">
    <location>
        <position position="70"/>
    </location>
</feature>
<dbReference type="PANTHER" id="PTHR43156:SF2">
    <property type="entry name" value="STAGE II SPORULATION PROTEIN E"/>
    <property type="match status" value="1"/>
</dbReference>
<dbReference type="Gene3D" id="3.60.40.10">
    <property type="entry name" value="PPM-type phosphatase domain"/>
    <property type="match status" value="1"/>
</dbReference>
<reference evidence="4 5" key="1">
    <citation type="submission" date="2016-11" db="EMBL/GenBank/DDBJ databases">
        <authorList>
            <person name="Jaros S."/>
            <person name="Januszkiewicz K."/>
            <person name="Wedrychowicz H."/>
        </authorList>
    </citation>
    <scope>NUCLEOTIDE SEQUENCE [LARGE SCALE GENOMIC DNA]</scope>
    <source>
        <strain evidence="4 5">DSM 29431</strain>
    </source>
</reference>
<keyword evidence="5" id="KW-1185">Reference proteome</keyword>
<dbReference type="CDD" id="cd00156">
    <property type="entry name" value="REC"/>
    <property type="match status" value="1"/>
</dbReference>
<dbReference type="Gene3D" id="3.40.50.2300">
    <property type="match status" value="1"/>
</dbReference>
<keyword evidence="1" id="KW-0378">Hydrolase</keyword>
<feature type="domain" description="Response regulatory" evidence="3">
    <location>
        <begin position="21"/>
        <end position="137"/>
    </location>
</feature>
<evidence type="ECO:0000313" key="5">
    <source>
        <dbReference type="Proteomes" id="UP000184221"/>
    </source>
</evidence>
<dbReference type="PROSITE" id="PS50110">
    <property type="entry name" value="RESPONSE_REGULATORY"/>
    <property type="match status" value="1"/>
</dbReference>
<dbReference type="SMART" id="SM00331">
    <property type="entry name" value="PP2C_SIG"/>
    <property type="match status" value="1"/>
</dbReference>
<dbReference type="InterPro" id="IPR001932">
    <property type="entry name" value="PPM-type_phosphatase-like_dom"/>
</dbReference>
<dbReference type="InterPro" id="IPR001789">
    <property type="entry name" value="Sig_transdc_resp-reg_receiver"/>
</dbReference>
<dbReference type="SUPFAM" id="SSF52172">
    <property type="entry name" value="CheY-like"/>
    <property type="match status" value="1"/>
</dbReference>
<evidence type="ECO:0000256" key="2">
    <source>
        <dbReference type="PROSITE-ProRule" id="PRU00169"/>
    </source>
</evidence>
<dbReference type="AlphaFoldDB" id="A0A1M5UCD9"/>
<dbReference type="InterPro" id="IPR036457">
    <property type="entry name" value="PPM-type-like_dom_sf"/>
</dbReference>
<dbReference type="PANTHER" id="PTHR43156">
    <property type="entry name" value="STAGE II SPORULATION PROTEIN E-RELATED"/>
    <property type="match status" value="1"/>
</dbReference>
<dbReference type="InterPro" id="IPR052016">
    <property type="entry name" value="Bact_Sigma-Reg"/>
</dbReference>